<dbReference type="InterPro" id="IPR010280">
    <property type="entry name" value="U5_MeTrfase_fam"/>
</dbReference>
<dbReference type="Proteomes" id="UP000006666">
    <property type="component" value="Chromosome"/>
</dbReference>
<feature type="binding site" evidence="4">
    <location>
        <position position="230"/>
    </location>
    <ligand>
        <name>S-adenosyl-L-methionine</name>
        <dbReference type="ChEBI" id="CHEBI:59789"/>
    </ligand>
</feature>
<dbReference type="Gene3D" id="2.40.50.140">
    <property type="entry name" value="Nucleic acid-binding proteins"/>
    <property type="match status" value="1"/>
</dbReference>
<dbReference type="eggNOG" id="COG2265">
    <property type="taxonomic scope" value="Bacteria"/>
</dbReference>
<feature type="binding site" evidence="4">
    <location>
        <position position="329"/>
    </location>
    <ligand>
        <name>S-adenosyl-L-methionine</name>
        <dbReference type="ChEBI" id="CHEBI:59789"/>
    </ligand>
</feature>
<dbReference type="InterPro" id="IPR029063">
    <property type="entry name" value="SAM-dependent_MTases_sf"/>
</dbReference>
<feature type="binding site" evidence="4">
    <location>
        <position position="283"/>
    </location>
    <ligand>
        <name>S-adenosyl-L-methionine</name>
        <dbReference type="ChEBI" id="CHEBI:59789"/>
    </ligand>
</feature>
<feature type="domain" description="TRAM" evidence="5">
    <location>
        <begin position="1"/>
        <end position="54"/>
    </location>
</feature>
<evidence type="ECO:0000259" key="5">
    <source>
        <dbReference type="PROSITE" id="PS50926"/>
    </source>
</evidence>
<dbReference type="Pfam" id="PF05958">
    <property type="entry name" value="tRNA_U5-meth_tr"/>
    <property type="match status" value="1"/>
</dbReference>
<dbReference type="Pfam" id="PF01938">
    <property type="entry name" value="TRAM"/>
    <property type="match status" value="1"/>
</dbReference>
<dbReference type="CDD" id="cd02440">
    <property type="entry name" value="AdoMet_MTases"/>
    <property type="match status" value="1"/>
</dbReference>
<reference evidence="6 7" key="1">
    <citation type="journal article" date="2009" name="Stand. Genomic Sci.">
        <title>Complete genome sequence of Kytococcus sedentarius type strain (541).</title>
        <authorList>
            <person name="Sims D."/>
            <person name="Brettin T."/>
            <person name="Detter J.C."/>
            <person name="Han C."/>
            <person name="Lapidus A."/>
            <person name="Copeland A."/>
            <person name="Glavina Del Rio T."/>
            <person name="Nolan M."/>
            <person name="Chen F."/>
            <person name="Lucas S."/>
            <person name="Tice H."/>
            <person name="Cheng J.F."/>
            <person name="Bruce D."/>
            <person name="Goodwin L."/>
            <person name="Pitluck S."/>
            <person name="Ovchinnikova G."/>
            <person name="Pati A."/>
            <person name="Ivanova N."/>
            <person name="Mavrommatis K."/>
            <person name="Chen A."/>
            <person name="Palaniappan K."/>
            <person name="D'haeseleer P."/>
            <person name="Chain P."/>
            <person name="Bristow J."/>
            <person name="Eisen J.A."/>
            <person name="Markowitz V."/>
            <person name="Hugenholtz P."/>
            <person name="Schneider S."/>
            <person name="Goker M."/>
            <person name="Pukall R."/>
            <person name="Kyrpides N.C."/>
            <person name="Klenk H.P."/>
        </authorList>
    </citation>
    <scope>NUCLEOTIDE SEQUENCE [LARGE SCALE GENOMIC DNA]</scope>
    <source>
        <strain evidence="7">ATCC 14392 / DSM 20547 / JCM 11482 / CCUG 33030 / NBRC 15357 / NCTC 11040 / CCM 314 / 541</strain>
    </source>
</reference>
<dbReference type="InterPro" id="IPR012340">
    <property type="entry name" value="NA-bd_OB-fold"/>
</dbReference>
<name>C7NI84_KYTSD</name>
<comment type="similarity">
    <text evidence="4">Belongs to the class I-like SAM-binding methyltransferase superfamily. RNA M5U methyltransferase family.</text>
</comment>
<keyword evidence="7" id="KW-1185">Reference proteome</keyword>
<feature type="binding site" evidence="4">
    <location>
        <position position="259"/>
    </location>
    <ligand>
        <name>S-adenosyl-L-methionine</name>
        <dbReference type="ChEBI" id="CHEBI:59789"/>
    </ligand>
</feature>
<dbReference type="HOGENOM" id="CLU_014689_7_0_11"/>
<dbReference type="InterPro" id="IPR002792">
    <property type="entry name" value="TRAM_dom"/>
</dbReference>
<dbReference type="Gene3D" id="2.40.50.1070">
    <property type="match status" value="1"/>
</dbReference>
<feature type="active site" description="Nucleophile" evidence="4">
    <location>
        <position position="356"/>
    </location>
</feature>
<evidence type="ECO:0000256" key="4">
    <source>
        <dbReference type="PROSITE-ProRule" id="PRU01024"/>
    </source>
</evidence>
<sequence length="401" mass="41792">MVEVGEVAHGGHCVARMPDGRVVFVRHALPGEQVELLVTEGGSDSRFLRADAVRVLRAAPGRREAPCRFSGPGGCGGCDFQHATPEAQLELKQQVLTDQLRRLAGYEGPVEMRALETQGPAGLRWRTRVEFTLGADGVPGLRRHRSHELVPVDDCLIATEAVVGAAGLGRPRGAGVTGIDVVAPAVGDAVVVELGHRGRVLGSEPVVQEQTVSPEGEPLAVHLGARGFWQAHPAAVPTYVQHVLAELDPRPGERVWDLFSGSGAFTVPLALAVGATGEVLAVEGSEPAVDACAAALEEHAPHTVADLVVGDVAETLARWEGGTDLVVLDPPRTGAGPAVVEAVAASGASRIAYVACDPAALGRDLGHARQAGLEVERVVGFDAFGTTHHLEAIATLRRARG</sequence>
<evidence type="ECO:0000313" key="7">
    <source>
        <dbReference type="Proteomes" id="UP000006666"/>
    </source>
</evidence>
<organism evidence="6 7">
    <name type="scientific">Kytococcus sedentarius (strain ATCC 14392 / DSM 20547 / JCM 11482 / CCUG 33030 / NBRC 15357 / NCTC 11040 / CCM 314 / 541)</name>
    <name type="common">Micrococcus sedentarius</name>
    <dbReference type="NCBI Taxonomy" id="478801"/>
    <lineage>
        <taxon>Bacteria</taxon>
        <taxon>Bacillati</taxon>
        <taxon>Actinomycetota</taxon>
        <taxon>Actinomycetes</taxon>
        <taxon>Micrococcales</taxon>
        <taxon>Kytococcaceae</taxon>
        <taxon>Kytococcus</taxon>
    </lineage>
</organism>
<protein>
    <submittedName>
        <fullName evidence="6">SAM-dependent methyltransferase, tRNA(Uracil-5)-methyltransferase</fullName>
    </submittedName>
</protein>
<dbReference type="SUPFAM" id="SSF50249">
    <property type="entry name" value="Nucleic acid-binding proteins"/>
    <property type="match status" value="1"/>
</dbReference>
<dbReference type="STRING" id="478801.Ksed_15760"/>
<gene>
    <name evidence="6" type="ordered locus">Ksed_15760</name>
</gene>
<proteinExistence type="inferred from homology"/>
<dbReference type="GO" id="GO:0070475">
    <property type="term" value="P:rRNA base methylation"/>
    <property type="evidence" value="ECO:0007669"/>
    <property type="project" value="TreeGrafter"/>
</dbReference>
<dbReference type="PANTHER" id="PTHR11061">
    <property type="entry name" value="RNA M5U METHYLTRANSFERASE"/>
    <property type="match status" value="1"/>
</dbReference>
<accession>C7NI84</accession>
<dbReference type="GO" id="GO:0070041">
    <property type="term" value="F:rRNA (uridine-C5-)-methyltransferase activity"/>
    <property type="evidence" value="ECO:0007669"/>
    <property type="project" value="TreeGrafter"/>
</dbReference>
<dbReference type="PANTHER" id="PTHR11061:SF30">
    <property type="entry name" value="TRNA (URACIL(54)-C(5))-METHYLTRANSFERASE"/>
    <property type="match status" value="1"/>
</dbReference>
<evidence type="ECO:0000256" key="1">
    <source>
        <dbReference type="ARBA" id="ARBA00022603"/>
    </source>
</evidence>
<keyword evidence="3 4" id="KW-0949">S-adenosyl-L-methionine</keyword>
<keyword evidence="2 4" id="KW-0808">Transferase</keyword>
<evidence type="ECO:0000313" key="6">
    <source>
        <dbReference type="EMBL" id="ACV06591.1"/>
    </source>
</evidence>
<dbReference type="PROSITE" id="PS50926">
    <property type="entry name" value="TRAM"/>
    <property type="match status" value="1"/>
</dbReference>
<dbReference type="SUPFAM" id="SSF53335">
    <property type="entry name" value="S-adenosyl-L-methionine-dependent methyltransferases"/>
    <property type="match status" value="1"/>
</dbReference>
<evidence type="ECO:0000256" key="3">
    <source>
        <dbReference type="ARBA" id="ARBA00022691"/>
    </source>
</evidence>
<evidence type="ECO:0000256" key="2">
    <source>
        <dbReference type="ARBA" id="ARBA00022679"/>
    </source>
</evidence>
<dbReference type="EMBL" id="CP001686">
    <property type="protein sequence ID" value="ACV06591.1"/>
    <property type="molecule type" value="Genomic_DNA"/>
</dbReference>
<keyword evidence="1 4" id="KW-0489">Methyltransferase</keyword>
<dbReference type="PROSITE" id="PS51687">
    <property type="entry name" value="SAM_MT_RNA_M5U"/>
    <property type="match status" value="1"/>
</dbReference>
<dbReference type="KEGG" id="kse:Ksed_15760"/>
<dbReference type="AlphaFoldDB" id="C7NI84"/>
<dbReference type="Gene3D" id="3.40.50.150">
    <property type="entry name" value="Vaccinia Virus protein VP39"/>
    <property type="match status" value="2"/>
</dbReference>